<dbReference type="FunFam" id="1.20.1640.10:FF:000001">
    <property type="entry name" value="Efflux pump membrane transporter"/>
    <property type="match status" value="1"/>
</dbReference>
<dbReference type="AlphaFoldDB" id="A0A6S7D2N0"/>
<evidence type="ECO:0000259" key="10">
    <source>
        <dbReference type="PROSITE" id="PS50156"/>
    </source>
</evidence>
<dbReference type="NCBIfam" id="TIGR00915">
    <property type="entry name" value="2A0602"/>
    <property type="match status" value="1"/>
</dbReference>
<dbReference type="FunFam" id="3.30.70.1430:FF:000001">
    <property type="entry name" value="Efflux pump membrane transporter"/>
    <property type="match status" value="1"/>
</dbReference>
<dbReference type="InterPro" id="IPR001036">
    <property type="entry name" value="Acrflvin-R"/>
</dbReference>
<reference evidence="11 12" key="1">
    <citation type="submission" date="2020-04" db="EMBL/GenBank/DDBJ databases">
        <authorList>
            <person name="De Canck E."/>
        </authorList>
    </citation>
    <scope>NUCLEOTIDE SEQUENCE [LARGE SCALE GENOMIC DNA]</scope>
    <source>
        <strain evidence="11 12">LMG 26858</strain>
    </source>
</reference>
<feature type="transmembrane region" description="Helical" evidence="9">
    <location>
        <begin position="470"/>
        <end position="497"/>
    </location>
</feature>
<proteinExistence type="inferred from homology"/>
<keyword evidence="12" id="KW-1185">Reference proteome</keyword>
<dbReference type="Pfam" id="PF00873">
    <property type="entry name" value="ACR_tran"/>
    <property type="match status" value="1"/>
</dbReference>
<gene>
    <name evidence="11" type="primary">mexB_1</name>
    <name evidence="11" type="ORF">LMG26858_02820</name>
</gene>
<dbReference type="PROSITE" id="PS50156">
    <property type="entry name" value="SSD"/>
    <property type="match status" value="1"/>
</dbReference>
<dbReference type="SUPFAM" id="SSF82866">
    <property type="entry name" value="Multidrug efflux transporter AcrB transmembrane domain"/>
    <property type="match status" value="2"/>
</dbReference>
<dbReference type="Gene3D" id="1.20.1640.10">
    <property type="entry name" value="Multidrug efflux transporter AcrB transmembrane domain"/>
    <property type="match status" value="2"/>
</dbReference>
<feature type="transmembrane region" description="Helical" evidence="9">
    <location>
        <begin position="366"/>
        <end position="386"/>
    </location>
</feature>
<keyword evidence="3 9" id="KW-0813">Transport</keyword>
<feature type="transmembrane region" description="Helical" evidence="9">
    <location>
        <begin position="340"/>
        <end position="359"/>
    </location>
</feature>
<comment type="similarity">
    <text evidence="2 9">Belongs to the resistance-nodulation-cell division (RND) (TC 2.A.6) family.</text>
</comment>
<evidence type="ECO:0000256" key="4">
    <source>
        <dbReference type="ARBA" id="ARBA00022475"/>
    </source>
</evidence>
<keyword evidence="6 9" id="KW-0812">Transmembrane</keyword>
<dbReference type="InterPro" id="IPR004764">
    <property type="entry name" value="MdtF-like"/>
</dbReference>
<feature type="transmembrane region" description="Helical" evidence="9">
    <location>
        <begin position="434"/>
        <end position="458"/>
    </location>
</feature>
<keyword evidence="4" id="KW-1003">Cell membrane</keyword>
<feature type="transmembrane region" description="Helical" evidence="9">
    <location>
        <begin position="868"/>
        <end position="887"/>
    </location>
</feature>
<feature type="transmembrane region" description="Helical" evidence="9">
    <location>
        <begin position="541"/>
        <end position="562"/>
    </location>
</feature>
<dbReference type="SUPFAM" id="SSF82693">
    <property type="entry name" value="Multidrug efflux transporter AcrB pore domain, PN1, PN2, PC1 and PC2 subdomains"/>
    <property type="match status" value="3"/>
</dbReference>
<evidence type="ECO:0000313" key="11">
    <source>
        <dbReference type="EMBL" id="CAB3872867.1"/>
    </source>
</evidence>
<keyword evidence="5 9" id="KW-0997">Cell inner membrane</keyword>
<evidence type="ECO:0000256" key="8">
    <source>
        <dbReference type="ARBA" id="ARBA00023136"/>
    </source>
</evidence>
<dbReference type="PANTHER" id="PTHR32063">
    <property type="match status" value="1"/>
</dbReference>
<feature type="transmembrane region" description="Helical" evidence="9">
    <location>
        <begin position="894"/>
        <end position="914"/>
    </location>
</feature>
<keyword evidence="7 9" id="KW-1133">Transmembrane helix</keyword>
<dbReference type="GO" id="GO:0015562">
    <property type="term" value="F:efflux transmembrane transporter activity"/>
    <property type="evidence" value="ECO:0007669"/>
    <property type="project" value="InterPro"/>
</dbReference>
<keyword evidence="8 9" id="KW-0472">Membrane</keyword>
<dbReference type="InterPro" id="IPR027463">
    <property type="entry name" value="AcrB_DN_DC_subdom"/>
</dbReference>
<dbReference type="InterPro" id="IPR000731">
    <property type="entry name" value="SSD"/>
</dbReference>
<organism evidence="11 12">
    <name type="scientific">Achromobacter anxifer</name>
    <dbReference type="NCBI Taxonomy" id="1287737"/>
    <lineage>
        <taxon>Bacteria</taxon>
        <taxon>Pseudomonadati</taxon>
        <taxon>Pseudomonadota</taxon>
        <taxon>Betaproteobacteria</taxon>
        <taxon>Burkholderiales</taxon>
        <taxon>Alcaligenaceae</taxon>
        <taxon>Achromobacter</taxon>
    </lineage>
</organism>
<dbReference type="EMBL" id="CADILG010000019">
    <property type="protein sequence ID" value="CAB3872867.1"/>
    <property type="molecule type" value="Genomic_DNA"/>
</dbReference>
<evidence type="ECO:0000256" key="9">
    <source>
        <dbReference type="RuleBase" id="RU364070"/>
    </source>
</evidence>
<dbReference type="Gene3D" id="3.30.70.1430">
    <property type="entry name" value="Multidrug efflux transporter AcrB pore domain"/>
    <property type="match status" value="2"/>
</dbReference>
<accession>A0A6S7D2N0</accession>
<comment type="caution">
    <text evidence="9">Lacks conserved residue(s) required for the propagation of feature annotation.</text>
</comment>
<feature type="transmembrane region" description="Helical" evidence="9">
    <location>
        <begin position="392"/>
        <end position="413"/>
    </location>
</feature>
<evidence type="ECO:0000256" key="1">
    <source>
        <dbReference type="ARBA" id="ARBA00004429"/>
    </source>
</evidence>
<protein>
    <recommendedName>
        <fullName evidence="9">Efflux pump membrane transporter</fullName>
    </recommendedName>
</protein>
<feature type="domain" description="SSD" evidence="10">
    <location>
        <begin position="400"/>
        <end position="495"/>
    </location>
</feature>
<evidence type="ECO:0000256" key="3">
    <source>
        <dbReference type="ARBA" id="ARBA00022448"/>
    </source>
</evidence>
<dbReference type="GO" id="GO:0042910">
    <property type="term" value="F:xenobiotic transmembrane transporter activity"/>
    <property type="evidence" value="ECO:0007669"/>
    <property type="project" value="TreeGrafter"/>
</dbReference>
<dbReference type="GO" id="GO:0009636">
    <property type="term" value="P:response to toxic substance"/>
    <property type="evidence" value="ECO:0007669"/>
    <property type="project" value="UniProtKB-ARBA"/>
</dbReference>
<evidence type="ECO:0000256" key="5">
    <source>
        <dbReference type="ARBA" id="ARBA00022519"/>
    </source>
</evidence>
<dbReference type="Proteomes" id="UP000494117">
    <property type="component" value="Unassembled WGS sequence"/>
</dbReference>
<dbReference type="SUPFAM" id="SSF82714">
    <property type="entry name" value="Multidrug efflux transporter AcrB TolC docking domain, DN and DC subdomains"/>
    <property type="match status" value="2"/>
</dbReference>
<dbReference type="PANTHER" id="PTHR32063:SF10">
    <property type="entry name" value="EFFLUX PUMP MEMBRANE TRANSPORTER"/>
    <property type="match status" value="1"/>
</dbReference>
<evidence type="ECO:0000313" key="12">
    <source>
        <dbReference type="Proteomes" id="UP000494117"/>
    </source>
</evidence>
<dbReference type="GO" id="GO:0005886">
    <property type="term" value="C:plasma membrane"/>
    <property type="evidence" value="ECO:0007669"/>
    <property type="project" value="UniProtKB-SubCell"/>
</dbReference>
<name>A0A6S7D2N0_9BURK</name>
<dbReference type="Gene3D" id="3.30.2090.10">
    <property type="entry name" value="Multidrug efflux transporter AcrB TolC docking domain, DN and DC subdomains"/>
    <property type="match status" value="2"/>
</dbReference>
<dbReference type="RefSeq" id="WP_175207661.1">
    <property type="nucleotide sequence ID" value="NZ_CADILG010000019.1"/>
</dbReference>
<sequence length="1047" mass="111781">MPNFFIQRPNFALVLAIFISLAGLLAISSLPVAQYPSVAPPQVIIKATYPGASAEVINNTVISLIEEELNGAKGLLYYESQSNSSGVAETTVTFEPGTNADLAQVDVQNRIKRVESRLPQAVIQQGLQLEQASSSFLLIYALTYKEAGKDQVGLADYAARNINNEIRRVPGVGRVQMFAAERALRIWIDPAKLVGYGLSVDEVNKAIAAQNVQVSGGSTGEQPSPSTQEITASIMVQGQLTTIPEFEGIVLRANPDGSMVRLGDVARIEMGRQDYRMSSRLNGQPAAAMGVQLAPGANALETAKGIKARLAELSKGLPSDMTYSVPFDTSIFVEVAISKVLMTLAEAVVLVFLVMLLFLQNFRYTLIPTIVVPICLLGTLAVMLPLGFSVNMMTMFGMVLAIGILVDDAIVVVENVERLMADEGLSPKEATIKAMGQISGAIVGITLVLAAVFLPLAFMTGSVGVIYRQFSVSLAVSILFSGFLALTLTPALCILLLKPIEKGHHEKKGFFGWFNRVFARMTERYSATNARLLARTGRMMVLYAILVGALGYVYTSVPSAFLPTEDQGYMNTDIQLPPGATLSRTLETTQQLEGYLEARPSVSDVITLQGFSFSGQGQNAGLGFVMFKDWAQRGKNESAMAEADQANLALAGVPDGTLFSVVPPSVEGMGNSSGFALRLQDRAGLGREALLSATESLMQKVYANPKVFSYILIEGLSDAPELDLRIDRNKAEALGVSFDSINSALSTAFGSALVNEFPNQGRMQRIIVQARPESRDTPESIAKLNVLNRSGELVPMESFSEIGWKHGPVQLIRYNGYPSIKLIGDAAPGGSTGEAMKQIERLIAELPQGIGFEWTGLSFQEKATGSQAPMLFALALLVVFLVLVALYESWKIPASVLLIVPVGALGAVAAVIVAGMPNDVYFKVGLVTVIGLAAKNAILIIEFAKDLHEQGRSLKEAAIEAARLRFRPIVMTSVAFILGVEPLVIATGAGATSQRAIGTGVLGGMLSATILGVLFVPVFFVWTLSLAKGRKPQASPSAAAATPEGKA</sequence>
<evidence type="ECO:0000256" key="2">
    <source>
        <dbReference type="ARBA" id="ARBA00010942"/>
    </source>
</evidence>
<feature type="transmembrane region" description="Helical" evidence="9">
    <location>
        <begin position="1005"/>
        <end position="1027"/>
    </location>
</feature>
<dbReference type="NCBIfam" id="NF000282">
    <property type="entry name" value="RND_permease_1"/>
    <property type="match status" value="1"/>
</dbReference>
<evidence type="ECO:0000256" key="7">
    <source>
        <dbReference type="ARBA" id="ARBA00022989"/>
    </source>
</evidence>
<feature type="transmembrane region" description="Helical" evidence="9">
    <location>
        <begin position="964"/>
        <end position="985"/>
    </location>
</feature>
<dbReference type="Gene3D" id="3.30.70.1320">
    <property type="entry name" value="Multidrug efflux transporter AcrB pore domain like"/>
    <property type="match status" value="1"/>
</dbReference>
<dbReference type="PRINTS" id="PR00702">
    <property type="entry name" value="ACRIFLAVINRP"/>
</dbReference>
<evidence type="ECO:0000256" key="6">
    <source>
        <dbReference type="ARBA" id="ARBA00022692"/>
    </source>
</evidence>
<comment type="subcellular location">
    <subcellularLocation>
        <location evidence="1 9">Cell inner membrane</location>
        <topology evidence="1 9">Multi-pass membrane protein</topology>
    </subcellularLocation>
</comment>
<feature type="transmembrane region" description="Helical" evidence="9">
    <location>
        <begin position="920"/>
        <end position="943"/>
    </location>
</feature>
<dbReference type="Gene3D" id="3.30.70.1440">
    <property type="entry name" value="Multidrug efflux transporter AcrB pore domain"/>
    <property type="match status" value="1"/>
</dbReference>